<dbReference type="AlphaFoldDB" id="A0ABD2Y1V6"/>
<feature type="compositionally biased region" description="Basic residues" evidence="5">
    <location>
        <begin position="923"/>
        <end position="938"/>
    </location>
</feature>
<feature type="region of interest" description="Disordered" evidence="5">
    <location>
        <begin position="259"/>
        <end position="282"/>
    </location>
</feature>
<dbReference type="InterPro" id="IPR058594">
    <property type="entry name" value="PB1-like_dom_pln"/>
</dbReference>
<keyword evidence="1" id="KW-0479">Metal-binding</keyword>
<feature type="region of interest" description="Disordered" evidence="5">
    <location>
        <begin position="908"/>
        <end position="950"/>
    </location>
</feature>
<dbReference type="InterPro" id="IPR004332">
    <property type="entry name" value="Transposase_MuDR"/>
</dbReference>
<keyword evidence="3" id="KW-0862">Zinc</keyword>
<proteinExistence type="predicted"/>
<dbReference type="InterPro" id="IPR018289">
    <property type="entry name" value="MULE_transposase_dom"/>
</dbReference>
<evidence type="ECO:0000256" key="5">
    <source>
        <dbReference type="SAM" id="MobiDB-lite"/>
    </source>
</evidence>
<reference evidence="7 8" key="1">
    <citation type="submission" date="2024-11" db="EMBL/GenBank/DDBJ databases">
        <title>A near-complete genome assembly of Cinchona calisaya.</title>
        <authorList>
            <person name="Lian D.C."/>
            <person name="Zhao X.W."/>
            <person name="Wei L."/>
        </authorList>
    </citation>
    <scope>NUCLEOTIDE SEQUENCE [LARGE SCALE GENOMIC DNA]</scope>
    <source>
        <tissue evidence="7">Nenye</tissue>
    </source>
</reference>
<comment type="caution">
    <text evidence="7">The sequence shown here is derived from an EMBL/GenBank/DDBJ whole genome shotgun (WGS) entry which is preliminary data.</text>
</comment>
<protein>
    <recommendedName>
        <fullName evidence="6">SWIM-type domain-containing protein</fullName>
    </recommendedName>
</protein>
<evidence type="ECO:0000313" key="8">
    <source>
        <dbReference type="Proteomes" id="UP001630127"/>
    </source>
</evidence>
<sequence length="1056" mass="121252">MKQHLAGEKGSVVSCTNVAPEVRHAILGNLKKTAQKTKEKRGDFGKENPFGRFMNEYDGDEVQEIPYLQGKGVSFNEVETSGGKGKRKATIGINAYFKDGRGSSQPTIKAFNSSFYQNAIDQIAAMGHGYKGPSYHAMRVPLLRDAKKEVQLVIDSLQREIEKKYVGGCLDYFDDCNPIDIKLSVLIHMTNGLGYGTNVGFMYKIPMVNGDFSLRKIDMEDDMVDMAAIGKQNGSVELYITQANSISFLDSEVGQLGEIAEGDNEDSKGDSGSFDGEEFHDSDYDFCKDDDDDVINNQSVATAGRDLSIILAIKEVGHEEQGIEEPEQHEPHELGQKHKHVKATDACDVNIFHGEQIQVNEESEFLNSDELNSIYSSSDEEVRLTSRFVLFRPKTDMENPNLYVGLQFSSKNEFKEAVKNHAVKWGKEFRWKKNDVIRMRAVCQANNCSWFVFASKIADSDIFVIKTMGPPHQCGRTFYHKRVTSTFLSKTYVEFLRLNRKVTVGEFQEKVHRELNANITRHQVYKTFQKAKILIYGKYKKQYSKIWDYYEELLKKNPGSTVDIVTAMDEISGKERFQRIYICFEALKRGFREGCRLVVGVDGCHLRGPHPGILLTAVGIDPNDCIYPISYAVVEIENKNSWRWFIEHLKYDLGIYDQQSWTFISDRQKGLGSSIHEILPRIEHRHCVRHLHNNFKKLHPGDSLKARVWACARSTYRKRFDNEMESLKQYDEEAHKWLTENASPYHWSRSHFRTIPKCDILLNNLCESFNSVILEGREKPILGMLENIRMYLMERLRTKREWIRKRTENLCPKIQKKLEKAKEDAAFNIARFSNDSKFEVTHMYGEKFTIDLEKRVCDCRRWELTGIPCSHVVCCISLTGEELESFVNQCYSKDAYVTAYEPAIEPINGPNAWPNSKKDPIHAPKKLKLPGRPKKARRREPDEQISDPKGIKKLSRVGITHMTCSGCHQKGHTVRKYPQRLTKEAKMQHMQAGEFNVQVEMAYMQAEESNMQAEMTSILPEVQDDKDDDKIGEDIDLELFQCRSFGLTDEDVEWLN</sequence>
<evidence type="ECO:0000256" key="1">
    <source>
        <dbReference type="ARBA" id="ARBA00022723"/>
    </source>
</evidence>
<evidence type="ECO:0000256" key="2">
    <source>
        <dbReference type="ARBA" id="ARBA00022771"/>
    </source>
</evidence>
<dbReference type="Pfam" id="PF26130">
    <property type="entry name" value="PB1-like"/>
    <property type="match status" value="1"/>
</dbReference>
<dbReference type="InterPro" id="IPR007527">
    <property type="entry name" value="Znf_SWIM"/>
</dbReference>
<evidence type="ECO:0000256" key="3">
    <source>
        <dbReference type="ARBA" id="ARBA00022833"/>
    </source>
</evidence>
<keyword evidence="2 4" id="KW-0863">Zinc-finger</keyword>
<dbReference type="GO" id="GO:0008270">
    <property type="term" value="F:zinc ion binding"/>
    <property type="evidence" value="ECO:0007669"/>
    <property type="project" value="UniProtKB-KW"/>
</dbReference>
<keyword evidence="8" id="KW-1185">Reference proteome</keyword>
<evidence type="ECO:0000259" key="6">
    <source>
        <dbReference type="PROSITE" id="PS50966"/>
    </source>
</evidence>
<dbReference type="Pfam" id="PF04434">
    <property type="entry name" value="SWIM"/>
    <property type="match status" value="1"/>
</dbReference>
<dbReference type="PANTHER" id="PTHR31973:SF199">
    <property type="entry name" value="SWIM-TYPE DOMAIN-CONTAINING PROTEIN"/>
    <property type="match status" value="1"/>
</dbReference>
<evidence type="ECO:0000313" key="7">
    <source>
        <dbReference type="EMBL" id="KAL3500394.1"/>
    </source>
</evidence>
<dbReference type="Pfam" id="PF03108">
    <property type="entry name" value="DBD_Tnp_Mut"/>
    <property type="match status" value="1"/>
</dbReference>
<organism evidence="7 8">
    <name type="scientific">Cinchona calisaya</name>
    <dbReference type="NCBI Taxonomy" id="153742"/>
    <lineage>
        <taxon>Eukaryota</taxon>
        <taxon>Viridiplantae</taxon>
        <taxon>Streptophyta</taxon>
        <taxon>Embryophyta</taxon>
        <taxon>Tracheophyta</taxon>
        <taxon>Spermatophyta</taxon>
        <taxon>Magnoliopsida</taxon>
        <taxon>eudicotyledons</taxon>
        <taxon>Gunneridae</taxon>
        <taxon>Pentapetalae</taxon>
        <taxon>asterids</taxon>
        <taxon>lamiids</taxon>
        <taxon>Gentianales</taxon>
        <taxon>Rubiaceae</taxon>
        <taxon>Cinchonoideae</taxon>
        <taxon>Cinchoneae</taxon>
        <taxon>Cinchona</taxon>
    </lineage>
</organism>
<dbReference type="PANTHER" id="PTHR31973">
    <property type="entry name" value="POLYPROTEIN, PUTATIVE-RELATED"/>
    <property type="match status" value="1"/>
</dbReference>
<name>A0ABD2Y1V6_9GENT</name>
<accession>A0ABD2Y1V6</accession>
<dbReference type="Pfam" id="PF10551">
    <property type="entry name" value="MULE"/>
    <property type="match status" value="1"/>
</dbReference>
<dbReference type="EMBL" id="JBJUIK010000016">
    <property type="protein sequence ID" value="KAL3500394.1"/>
    <property type="molecule type" value="Genomic_DNA"/>
</dbReference>
<gene>
    <name evidence="7" type="ORF">ACH5RR_039487</name>
</gene>
<dbReference type="SMART" id="SM00575">
    <property type="entry name" value="ZnF_PMZ"/>
    <property type="match status" value="1"/>
</dbReference>
<feature type="domain" description="SWIM-type" evidence="6">
    <location>
        <begin position="848"/>
        <end position="880"/>
    </location>
</feature>
<dbReference type="PROSITE" id="PS50966">
    <property type="entry name" value="ZF_SWIM"/>
    <property type="match status" value="1"/>
</dbReference>
<dbReference type="Proteomes" id="UP001630127">
    <property type="component" value="Unassembled WGS sequence"/>
</dbReference>
<evidence type="ECO:0000256" key="4">
    <source>
        <dbReference type="PROSITE-ProRule" id="PRU00325"/>
    </source>
</evidence>
<dbReference type="InterPro" id="IPR006564">
    <property type="entry name" value="Znf_PMZ"/>
</dbReference>